<keyword evidence="1" id="KW-0472">Membrane</keyword>
<dbReference type="Proteomes" id="UP000036520">
    <property type="component" value="Chromosome"/>
</dbReference>
<keyword evidence="3" id="KW-1185">Reference proteome</keyword>
<evidence type="ECO:0000313" key="2">
    <source>
        <dbReference type="EMBL" id="AKP52942.1"/>
    </source>
</evidence>
<proteinExistence type="predicted"/>
<feature type="transmembrane region" description="Helical" evidence="1">
    <location>
        <begin position="38"/>
        <end position="60"/>
    </location>
</feature>
<feature type="transmembrane region" description="Helical" evidence="1">
    <location>
        <begin position="6"/>
        <end position="26"/>
    </location>
</feature>
<name>A0A0H4PX49_9BACT</name>
<evidence type="ECO:0000313" key="3">
    <source>
        <dbReference type="Proteomes" id="UP000036520"/>
    </source>
</evidence>
<reference evidence="2 3" key="1">
    <citation type="submission" date="2015-07" db="EMBL/GenBank/DDBJ databases">
        <authorList>
            <person name="Kim K.M."/>
        </authorList>
    </citation>
    <scope>NUCLEOTIDE SEQUENCE [LARGE SCALE GENOMIC DNA]</scope>
    <source>
        <strain evidence="2 3">KCTC 12363</strain>
    </source>
</reference>
<gene>
    <name evidence="2" type="ORF">CA2015_3562</name>
</gene>
<keyword evidence="1" id="KW-0812">Transmembrane</keyword>
<protein>
    <submittedName>
        <fullName evidence="2">Uncharacterized protein</fullName>
    </submittedName>
</protein>
<sequence length="80" mass="9659">MATTHMATVAFCKVIFFFILFFGLWLKDVLIKPIKFIFHKEIIIFIVNWLLFPVNGHIYLVNSMCEDCNEKKIRNLWYRD</sequence>
<dbReference type="KEGG" id="camu:CA2015_3562"/>
<evidence type="ECO:0000256" key="1">
    <source>
        <dbReference type="SAM" id="Phobius"/>
    </source>
</evidence>
<dbReference type="AlphaFoldDB" id="A0A0H4PX49"/>
<accession>A0A0H4PX49</accession>
<dbReference type="STRING" id="320787.CA2015_3562"/>
<dbReference type="EMBL" id="CP012040">
    <property type="protein sequence ID" value="AKP52942.1"/>
    <property type="molecule type" value="Genomic_DNA"/>
</dbReference>
<keyword evidence="1" id="KW-1133">Transmembrane helix</keyword>
<organism evidence="2 3">
    <name type="scientific">Cyclobacterium amurskyense</name>
    <dbReference type="NCBI Taxonomy" id="320787"/>
    <lineage>
        <taxon>Bacteria</taxon>
        <taxon>Pseudomonadati</taxon>
        <taxon>Bacteroidota</taxon>
        <taxon>Cytophagia</taxon>
        <taxon>Cytophagales</taxon>
        <taxon>Cyclobacteriaceae</taxon>
        <taxon>Cyclobacterium</taxon>
    </lineage>
</organism>